<dbReference type="InParanoid" id="A0A3N7EMQ3"/>
<evidence type="ECO:0000313" key="1">
    <source>
        <dbReference type="EMBL" id="RQO87943.1"/>
    </source>
</evidence>
<dbReference type="AlphaFoldDB" id="A0A3N7EMQ3"/>
<evidence type="ECO:0000313" key="2">
    <source>
        <dbReference type="Proteomes" id="UP000006729"/>
    </source>
</evidence>
<name>A0A3N7EMQ3_POPTR</name>
<gene>
    <name evidence="1" type="ORF">POPTR_003G064266</name>
</gene>
<sequence>MSSKLFRLLFCETLGSSVRGWENSEIFLRIVMFCCGEEEGSCDLITLN</sequence>
<dbReference type="EMBL" id="CM009292">
    <property type="protein sequence ID" value="RQO87943.1"/>
    <property type="molecule type" value="Genomic_DNA"/>
</dbReference>
<proteinExistence type="predicted"/>
<dbReference type="Proteomes" id="UP000006729">
    <property type="component" value="Chromosome 3"/>
</dbReference>
<reference evidence="1 2" key="1">
    <citation type="journal article" date="2006" name="Science">
        <title>The genome of black cottonwood, Populus trichocarpa (Torr. &amp; Gray).</title>
        <authorList>
            <person name="Tuskan G.A."/>
            <person name="Difazio S."/>
            <person name="Jansson S."/>
            <person name="Bohlmann J."/>
            <person name="Grigoriev I."/>
            <person name="Hellsten U."/>
            <person name="Putnam N."/>
            <person name="Ralph S."/>
            <person name="Rombauts S."/>
            <person name="Salamov A."/>
            <person name="Schein J."/>
            <person name="Sterck L."/>
            <person name="Aerts A."/>
            <person name="Bhalerao R.R."/>
            <person name="Bhalerao R.P."/>
            <person name="Blaudez D."/>
            <person name="Boerjan W."/>
            <person name="Brun A."/>
            <person name="Brunner A."/>
            <person name="Busov V."/>
            <person name="Campbell M."/>
            <person name="Carlson J."/>
            <person name="Chalot M."/>
            <person name="Chapman J."/>
            <person name="Chen G.L."/>
            <person name="Cooper D."/>
            <person name="Coutinho P.M."/>
            <person name="Couturier J."/>
            <person name="Covert S."/>
            <person name="Cronk Q."/>
            <person name="Cunningham R."/>
            <person name="Davis J."/>
            <person name="Degroeve S."/>
            <person name="Dejardin A."/>
            <person name="Depamphilis C."/>
            <person name="Detter J."/>
            <person name="Dirks B."/>
            <person name="Dubchak I."/>
            <person name="Duplessis S."/>
            <person name="Ehlting J."/>
            <person name="Ellis B."/>
            <person name="Gendler K."/>
            <person name="Goodstein D."/>
            <person name="Gribskov M."/>
            <person name="Grimwood J."/>
            <person name="Groover A."/>
            <person name="Gunter L."/>
            <person name="Hamberger B."/>
            <person name="Heinze B."/>
            <person name="Helariutta Y."/>
            <person name="Henrissat B."/>
            <person name="Holligan D."/>
            <person name="Holt R."/>
            <person name="Huang W."/>
            <person name="Islam-Faridi N."/>
            <person name="Jones S."/>
            <person name="Jones-Rhoades M."/>
            <person name="Jorgensen R."/>
            <person name="Joshi C."/>
            <person name="Kangasjarvi J."/>
            <person name="Karlsson J."/>
            <person name="Kelleher C."/>
            <person name="Kirkpatrick R."/>
            <person name="Kirst M."/>
            <person name="Kohler A."/>
            <person name="Kalluri U."/>
            <person name="Larimer F."/>
            <person name="Leebens-Mack J."/>
            <person name="Leple J.C."/>
            <person name="Locascio P."/>
            <person name="Lou Y."/>
            <person name="Lucas S."/>
            <person name="Martin F."/>
            <person name="Montanini B."/>
            <person name="Napoli C."/>
            <person name="Nelson D.R."/>
            <person name="Nelson C."/>
            <person name="Nieminen K."/>
            <person name="Nilsson O."/>
            <person name="Pereda V."/>
            <person name="Peter G."/>
            <person name="Philippe R."/>
            <person name="Pilate G."/>
            <person name="Poliakov A."/>
            <person name="Razumovskaya J."/>
            <person name="Richardson P."/>
            <person name="Rinaldi C."/>
            <person name="Ritland K."/>
            <person name="Rouze P."/>
            <person name="Ryaboy D."/>
            <person name="Schmutz J."/>
            <person name="Schrader J."/>
            <person name="Segerman B."/>
            <person name="Shin H."/>
            <person name="Siddiqui A."/>
            <person name="Sterky F."/>
            <person name="Terry A."/>
            <person name="Tsai C.J."/>
            <person name="Uberbacher E."/>
            <person name="Unneberg P."/>
            <person name="Vahala J."/>
            <person name="Wall K."/>
            <person name="Wessler S."/>
            <person name="Yang G."/>
            <person name="Yin T."/>
            <person name="Douglas C."/>
            <person name="Marra M."/>
            <person name="Sandberg G."/>
            <person name="Van de Peer Y."/>
            <person name="Rokhsar D."/>
        </authorList>
    </citation>
    <scope>NUCLEOTIDE SEQUENCE [LARGE SCALE GENOMIC DNA]</scope>
    <source>
        <strain evidence="2">cv. Nisqually</strain>
    </source>
</reference>
<accession>A0A3N7EMQ3</accession>
<keyword evidence="2" id="KW-1185">Reference proteome</keyword>
<organism evidence="1 2">
    <name type="scientific">Populus trichocarpa</name>
    <name type="common">Western balsam poplar</name>
    <name type="synonym">Populus balsamifera subsp. trichocarpa</name>
    <dbReference type="NCBI Taxonomy" id="3694"/>
    <lineage>
        <taxon>Eukaryota</taxon>
        <taxon>Viridiplantae</taxon>
        <taxon>Streptophyta</taxon>
        <taxon>Embryophyta</taxon>
        <taxon>Tracheophyta</taxon>
        <taxon>Spermatophyta</taxon>
        <taxon>Magnoliopsida</taxon>
        <taxon>eudicotyledons</taxon>
        <taxon>Gunneridae</taxon>
        <taxon>Pentapetalae</taxon>
        <taxon>rosids</taxon>
        <taxon>fabids</taxon>
        <taxon>Malpighiales</taxon>
        <taxon>Salicaceae</taxon>
        <taxon>Saliceae</taxon>
        <taxon>Populus</taxon>
    </lineage>
</organism>
<protein>
    <submittedName>
        <fullName evidence="1">Uncharacterized protein</fullName>
    </submittedName>
</protein>